<evidence type="ECO:0000259" key="2">
    <source>
        <dbReference type="Pfam" id="PF12804"/>
    </source>
</evidence>
<dbReference type="PANTHER" id="PTHR43777:SF1">
    <property type="entry name" value="MOLYBDENUM COFACTOR CYTIDYLYLTRANSFERASE"/>
    <property type="match status" value="1"/>
</dbReference>
<evidence type="ECO:0000256" key="1">
    <source>
        <dbReference type="ARBA" id="ARBA00022842"/>
    </source>
</evidence>
<name>A0A7W3YF45_9GAMM</name>
<dbReference type="SUPFAM" id="SSF53448">
    <property type="entry name" value="Nucleotide-diphospho-sugar transferases"/>
    <property type="match status" value="1"/>
</dbReference>
<dbReference type="EMBL" id="JACHTE010000008">
    <property type="protein sequence ID" value="MBB1089118.1"/>
    <property type="molecule type" value="Genomic_DNA"/>
</dbReference>
<organism evidence="3 4">
    <name type="scientific">Marilutibacter penaei</name>
    <dbReference type="NCBI Taxonomy" id="2759900"/>
    <lineage>
        <taxon>Bacteria</taxon>
        <taxon>Pseudomonadati</taxon>
        <taxon>Pseudomonadota</taxon>
        <taxon>Gammaproteobacteria</taxon>
        <taxon>Lysobacterales</taxon>
        <taxon>Lysobacteraceae</taxon>
        <taxon>Marilutibacter</taxon>
    </lineage>
</organism>
<dbReference type="Pfam" id="PF12804">
    <property type="entry name" value="NTP_transf_3"/>
    <property type="match status" value="1"/>
</dbReference>
<gene>
    <name evidence="3" type="ORF">H4F99_11565</name>
</gene>
<dbReference type="AlphaFoldDB" id="A0A7W3YF45"/>
<reference evidence="3 4" key="1">
    <citation type="submission" date="2020-07" db="EMBL/GenBank/DDBJ databases">
        <authorList>
            <person name="Xu S."/>
            <person name="Li A."/>
        </authorList>
    </citation>
    <scope>NUCLEOTIDE SEQUENCE [LARGE SCALE GENOMIC DNA]</scope>
    <source>
        <strain evidence="3 4">SG-8</strain>
    </source>
</reference>
<dbReference type="GO" id="GO:0016779">
    <property type="term" value="F:nucleotidyltransferase activity"/>
    <property type="evidence" value="ECO:0007669"/>
    <property type="project" value="UniProtKB-ARBA"/>
</dbReference>
<protein>
    <submittedName>
        <fullName evidence="3">NTP transferase domain-containing protein</fullName>
    </submittedName>
</protein>
<accession>A0A7W3YF45</accession>
<dbReference type="Proteomes" id="UP000552587">
    <property type="component" value="Unassembled WGS sequence"/>
</dbReference>
<dbReference type="PANTHER" id="PTHR43777">
    <property type="entry name" value="MOLYBDENUM COFACTOR CYTIDYLYLTRANSFERASE"/>
    <property type="match status" value="1"/>
</dbReference>
<sequence>MPKQLLRREGVTLLRRTVEKVLATGADAVFVVLGAGLERMRGELDGLQVTVVVNQGWSSGLASSLKAGACAVAAQRAGQVLLVGVDQPMLDAAHLARLLAAARERPEHEVVSGYAGTIGIPAVVTRATLQQAGSLTGDRGLKTVLAARPRTVVDNPALAEDIDTPEALARLRASGVLD</sequence>
<keyword evidence="3" id="KW-0808">Transferase</keyword>
<comment type="caution">
    <text evidence="3">The sequence shown here is derived from an EMBL/GenBank/DDBJ whole genome shotgun (WGS) entry which is preliminary data.</text>
</comment>
<keyword evidence="1" id="KW-0460">Magnesium</keyword>
<evidence type="ECO:0000313" key="3">
    <source>
        <dbReference type="EMBL" id="MBB1089118.1"/>
    </source>
</evidence>
<dbReference type="InterPro" id="IPR025877">
    <property type="entry name" value="MobA-like_NTP_Trfase"/>
</dbReference>
<dbReference type="Gene3D" id="3.90.550.10">
    <property type="entry name" value="Spore Coat Polysaccharide Biosynthesis Protein SpsA, Chain A"/>
    <property type="match status" value="1"/>
</dbReference>
<evidence type="ECO:0000313" key="4">
    <source>
        <dbReference type="Proteomes" id="UP000552587"/>
    </source>
</evidence>
<proteinExistence type="predicted"/>
<feature type="domain" description="MobA-like NTP transferase" evidence="2">
    <location>
        <begin position="2"/>
        <end position="148"/>
    </location>
</feature>
<dbReference type="InterPro" id="IPR029044">
    <property type="entry name" value="Nucleotide-diphossugar_trans"/>
</dbReference>
<keyword evidence="4" id="KW-1185">Reference proteome</keyword>